<evidence type="ECO:0000256" key="1">
    <source>
        <dbReference type="SAM" id="MobiDB-lite"/>
    </source>
</evidence>
<protein>
    <submittedName>
        <fullName evidence="2">Uncharacterized protein</fullName>
    </submittedName>
</protein>
<organism evidence="2 3">
    <name type="scientific">Phyllosticta citricarpa</name>
    <dbReference type="NCBI Taxonomy" id="55181"/>
    <lineage>
        <taxon>Eukaryota</taxon>
        <taxon>Fungi</taxon>
        <taxon>Dikarya</taxon>
        <taxon>Ascomycota</taxon>
        <taxon>Pezizomycotina</taxon>
        <taxon>Dothideomycetes</taxon>
        <taxon>Dothideomycetes incertae sedis</taxon>
        <taxon>Botryosphaeriales</taxon>
        <taxon>Phyllostictaceae</taxon>
        <taxon>Phyllosticta</taxon>
    </lineage>
</organism>
<evidence type="ECO:0000313" key="2">
    <source>
        <dbReference type="EMBL" id="KAK7529692.1"/>
    </source>
</evidence>
<dbReference type="EMBL" id="JBBPDW010000069">
    <property type="protein sequence ID" value="KAK7529692.1"/>
    <property type="molecule type" value="Genomic_DNA"/>
</dbReference>
<name>A0ABR1L375_9PEZI</name>
<keyword evidence="3" id="KW-1185">Reference proteome</keyword>
<dbReference type="Proteomes" id="UP001365128">
    <property type="component" value="Unassembled WGS sequence"/>
</dbReference>
<comment type="caution">
    <text evidence="2">The sequence shown here is derived from an EMBL/GenBank/DDBJ whole genome shotgun (WGS) entry which is preliminary data.</text>
</comment>
<accession>A0ABR1L375</accession>
<feature type="region of interest" description="Disordered" evidence="1">
    <location>
        <begin position="18"/>
        <end position="38"/>
    </location>
</feature>
<evidence type="ECO:0000313" key="3">
    <source>
        <dbReference type="Proteomes" id="UP001365128"/>
    </source>
</evidence>
<proteinExistence type="predicted"/>
<reference evidence="2 3" key="1">
    <citation type="submission" date="2024-04" db="EMBL/GenBank/DDBJ databases">
        <title>Phyllosticta paracitricarpa is synonymous to the EU quarantine fungus P. citricarpa based on phylogenomic analyses.</title>
        <authorList>
            <consortium name="Lawrence Berkeley National Laboratory"/>
            <person name="Van Ingen-Buijs V.A."/>
            <person name="Van Westerhoven A.C."/>
            <person name="Haridas S."/>
            <person name="Skiadas P."/>
            <person name="Martin F."/>
            <person name="Groenewald J.Z."/>
            <person name="Crous P.W."/>
            <person name="Seidl M.F."/>
        </authorList>
    </citation>
    <scope>NUCLEOTIDE SEQUENCE [LARGE SCALE GENOMIC DNA]</scope>
    <source>
        <strain evidence="2 3">CBS 122670</strain>
    </source>
</reference>
<gene>
    <name evidence="2" type="ORF">IWX46DRAFT_415826</name>
</gene>
<sequence>MHLDIAQRVHLLKSTRRTTTTSSLFPYHPPSSSSTVNSKPKAEMVLVSLCNKDLPFASIHCYRTQRERVDAMEVKISLRPGPTSSVC</sequence>